<sequence>MCERSRKGVGFVLTATMVAGVGVLGANGQPAYAGERGTLAHRSIAPVRISLGWPQQVNNRGQVLSLLALWQRGVLTEIDGLDGSSVITRDINGRGQVVGQSGTPSGDLHGFVWQGGVMTDLGTLGGANSAALGINERGEVVGVSNTADGANSYFVWRRGVMTRVPTPGPVDMGYSTARINNRGQVAATYNSDEPPPPGAMPPLRILLWDDRSGLTDLGDLGGHDARLYDLNDLGQIVGTDNPVDRNASVFFWDRGVRTLLGEMNSSPPLGSIDVNNRGQVVFTGISANRADRAYLWHRGVLTDLGDLPGVHSSTAAAINERGDVTGNLVGPSGLRGYVWRRGVVTQLDVFGANDNTGHATGMNDDGMVVGISFDAEELGVPAKGLVWYTDRRRS</sequence>
<dbReference type="EMBL" id="JADPUN010000160">
    <property type="protein sequence ID" value="MBF9130503.1"/>
    <property type="molecule type" value="Genomic_DNA"/>
</dbReference>
<evidence type="ECO:0000313" key="1">
    <source>
        <dbReference type="EMBL" id="MBF9130503.1"/>
    </source>
</evidence>
<organism evidence="1 2">
    <name type="scientific">Plantactinospora alkalitolerans</name>
    <dbReference type="NCBI Taxonomy" id="2789879"/>
    <lineage>
        <taxon>Bacteria</taxon>
        <taxon>Bacillati</taxon>
        <taxon>Actinomycetota</taxon>
        <taxon>Actinomycetes</taxon>
        <taxon>Micromonosporales</taxon>
        <taxon>Micromonosporaceae</taxon>
        <taxon>Plantactinospora</taxon>
    </lineage>
</organism>
<gene>
    <name evidence="1" type="ORF">I0C86_16265</name>
</gene>
<evidence type="ECO:0008006" key="3">
    <source>
        <dbReference type="Google" id="ProtNLM"/>
    </source>
</evidence>
<dbReference type="RefSeq" id="WP_196202073.1">
    <property type="nucleotide sequence ID" value="NZ_JADPUN010000160.1"/>
</dbReference>
<name>A0ABS0GWB3_9ACTN</name>
<accession>A0ABS0GWB3</accession>
<comment type="caution">
    <text evidence="1">The sequence shown here is derived from an EMBL/GenBank/DDBJ whole genome shotgun (WGS) entry which is preliminary data.</text>
</comment>
<reference evidence="1 2" key="1">
    <citation type="submission" date="2020-11" db="EMBL/GenBank/DDBJ databases">
        <title>A novel isolate from a Black sea contaminated sediment with potential to produce alkanes: Plantactinospora alkalitolerans sp. nov.</title>
        <authorList>
            <person name="Carro L."/>
            <person name="Veyisoglu A."/>
            <person name="Guven K."/>
            <person name="Schumann P."/>
            <person name="Klenk H.-P."/>
            <person name="Sahin N."/>
        </authorList>
    </citation>
    <scope>NUCLEOTIDE SEQUENCE [LARGE SCALE GENOMIC DNA]</scope>
    <source>
        <strain evidence="1 2">S1510</strain>
    </source>
</reference>
<proteinExistence type="predicted"/>
<dbReference type="NCBIfam" id="TIGR02913">
    <property type="entry name" value="HAF_rpt"/>
    <property type="match status" value="2"/>
</dbReference>
<dbReference type="Proteomes" id="UP000638560">
    <property type="component" value="Unassembled WGS sequence"/>
</dbReference>
<protein>
    <recommendedName>
        <fullName evidence="3">HAF repeat-containing protein</fullName>
    </recommendedName>
</protein>
<keyword evidence="2" id="KW-1185">Reference proteome</keyword>
<evidence type="ECO:0000313" key="2">
    <source>
        <dbReference type="Proteomes" id="UP000638560"/>
    </source>
</evidence>
<dbReference type="InterPro" id="IPR014262">
    <property type="entry name" value="HAF_rpt"/>
</dbReference>